<evidence type="ECO:0000313" key="5">
    <source>
        <dbReference type="Proteomes" id="UP001597544"/>
    </source>
</evidence>
<protein>
    <submittedName>
        <fullName evidence="4">LytR/AlgR family response regulator transcription factor</fullName>
    </submittedName>
</protein>
<evidence type="ECO:0000259" key="2">
    <source>
        <dbReference type="PROSITE" id="PS50110"/>
    </source>
</evidence>
<organism evidence="4 5">
    <name type="scientific">Pontibacter locisalis</name>
    <dbReference type="NCBI Taxonomy" id="1719035"/>
    <lineage>
        <taxon>Bacteria</taxon>
        <taxon>Pseudomonadati</taxon>
        <taxon>Bacteroidota</taxon>
        <taxon>Cytophagia</taxon>
        <taxon>Cytophagales</taxon>
        <taxon>Hymenobacteraceae</taxon>
        <taxon>Pontibacter</taxon>
    </lineage>
</organism>
<feature type="modified residue" description="4-aspartylphosphate" evidence="1">
    <location>
        <position position="55"/>
    </location>
</feature>
<dbReference type="InterPro" id="IPR046947">
    <property type="entry name" value="LytR-like"/>
</dbReference>
<dbReference type="InterPro" id="IPR011006">
    <property type="entry name" value="CheY-like_superfamily"/>
</dbReference>
<dbReference type="PROSITE" id="PS50110">
    <property type="entry name" value="RESPONSE_REGULATORY"/>
    <property type="match status" value="1"/>
</dbReference>
<dbReference type="RefSeq" id="WP_377507431.1">
    <property type="nucleotide sequence ID" value="NZ_JBHULU010000015.1"/>
</dbReference>
<dbReference type="InterPro" id="IPR001789">
    <property type="entry name" value="Sig_transdc_resp-reg_receiver"/>
</dbReference>
<reference evidence="5" key="1">
    <citation type="journal article" date="2019" name="Int. J. Syst. Evol. Microbiol.">
        <title>The Global Catalogue of Microorganisms (GCM) 10K type strain sequencing project: providing services to taxonomists for standard genome sequencing and annotation.</title>
        <authorList>
            <consortium name="The Broad Institute Genomics Platform"/>
            <consortium name="The Broad Institute Genome Sequencing Center for Infectious Disease"/>
            <person name="Wu L."/>
            <person name="Ma J."/>
        </authorList>
    </citation>
    <scope>NUCLEOTIDE SEQUENCE [LARGE SCALE GENOMIC DNA]</scope>
    <source>
        <strain evidence="5">KCTC 42498</strain>
    </source>
</reference>
<feature type="domain" description="HTH LytTR-type" evidence="3">
    <location>
        <begin position="147"/>
        <end position="254"/>
    </location>
</feature>
<dbReference type="Gene3D" id="3.40.50.2300">
    <property type="match status" value="1"/>
</dbReference>
<dbReference type="SMART" id="SM00448">
    <property type="entry name" value="REC"/>
    <property type="match status" value="1"/>
</dbReference>
<dbReference type="PANTHER" id="PTHR37299">
    <property type="entry name" value="TRANSCRIPTIONAL REGULATOR-RELATED"/>
    <property type="match status" value="1"/>
</dbReference>
<dbReference type="Gene3D" id="2.40.50.1020">
    <property type="entry name" value="LytTr DNA-binding domain"/>
    <property type="match status" value="1"/>
</dbReference>
<dbReference type="EMBL" id="JBHULU010000015">
    <property type="protein sequence ID" value="MFD2514571.1"/>
    <property type="molecule type" value="Genomic_DNA"/>
</dbReference>
<dbReference type="SMART" id="SM00850">
    <property type="entry name" value="LytTR"/>
    <property type="match status" value="1"/>
</dbReference>
<dbReference type="Pfam" id="PF00072">
    <property type="entry name" value="Response_reg"/>
    <property type="match status" value="1"/>
</dbReference>
<feature type="domain" description="Response regulatory" evidence="2">
    <location>
        <begin position="2"/>
        <end position="115"/>
    </location>
</feature>
<keyword evidence="1" id="KW-0597">Phosphoprotein</keyword>
<evidence type="ECO:0000313" key="4">
    <source>
        <dbReference type="EMBL" id="MFD2514571.1"/>
    </source>
</evidence>
<dbReference type="SUPFAM" id="SSF52172">
    <property type="entry name" value="CheY-like"/>
    <property type="match status" value="1"/>
</dbReference>
<keyword evidence="5" id="KW-1185">Reference proteome</keyword>
<dbReference type="Proteomes" id="UP001597544">
    <property type="component" value="Unassembled WGS sequence"/>
</dbReference>
<accession>A0ABW5ILS7</accession>
<dbReference type="Pfam" id="PF04397">
    <property type="entry name" value="LytTR"/>
    <property type="match status" value="1"/>
</dbReference>
<comment type="caution">
    <text evidence="4">The sequence shown here is derived from an EMBL/GenBank/DDBJ whole genome shotgun (WGS) entry which is preliminary data.</text>
</comment>
<proteinExistence type="predicted"/>
<name>A0ABW5ILS7_9BACT</name>
<sequence>MKVLIVEDEQVAARTLKNLLLQLEPQVEIAAVLPTVKKTVDFLQADPQLDLIFFDIHLADGSAFKVFEQVIPQAAIVFTTAFDAYAVKAFELNSLDYLLKPIRSDRLQQTLTRFKQQRETFTAPMLHKLESVLNSLQQPQEKYKSRFLVKAGSKLLPIEIGQVAYFYRDEEVVHLMTFGGRRYSVNYSLEELESMLDPKSFFRLNRQTITNFHALAEIHSYFKGKLKIELKPAASQEVIVSQERAPMFKEWLEGER</sequence>
<gene>
    <name evidence="4" type="ORF">ACFSRY_11900</name>
</gene>
<dbReference type="PANTHER" id="PTHR37299:SF1">
    <property type="entry name" value="STAGE 0 SPORULATION PROTEIN A HOMOLOG"/>
    <property type="match status" value="1"/>
</dbReference>
<evidence type="ECO:0000256" key="1">
    <source>
        <dbReference type="PROSITE-ProRule" id="PRU00169"/>
    </source>
</evidence>
<dbReference type="PROSITE" id="PS50930">
    <property type="entry name" value="HTH_LYTTR"/>
    <property type="match status" value="1"/>
</dbReference>
<evidence type="ECO:0000259" key="3">
    <source>
        <dbReference type="PROSITE" id="PS50930"/>
    </source>
</evidence>
<dbReference type="InterPro" id="IPR007492">
    <property type="entry name" value="LytTR_DNA-bd_dom"/>
</dbReference>